<organism evidence="2 3">
    <name type="scientific">Ornatilinea apprima</name>
    <dbReference type="NCBI Taxonomy" id="1134406"/>
    <lineage>
        <taxon>Bacteria</taxon>
        <taxon>Bacillati</taxon>
        <taxon>Chloroflexota</taxon>
        <taxon>Anaerolineae</taxon>
        <taxon>Anaerolineales</taxon>
        <taxon>Anaerolineaceae</taxon>
        <taxon>Ornatilinea</taxon>
    </lineage>
</organism>
<proteinExistence type="predicted"/>
<dbReference type="Pfam" id="PF00485">
    <property type="entry name" value="PRK"/>
    <property type="match status" value="1"/>
</dbReference>
<evidence type="ECO:0000313" key="2">
    <source>
        <dbReference type="EMBL" id="KPL79397.1"/>
    </source>
</evidence>
<name>A0A0P6XVQ8_9CHLR</name>
<dbReference type="AlphaFoldDB" id="A0A0P6XVQ8"/>
<dbReference type="EMBL" id="LGCL01000013">
    <property type="protein sequence ID" value="KPL79397.1"/>
    <property type="molecule type" value="Genomic_DNA"/>
</dbReference>
<dbReference type="RefSeq" id="WP_075061461.1">
    <property type="nucleotide sequence ID" value="NZ_LGCL01000013.1"/>
</dbReference>
<protein>
    <recommendedName>
        <fullName evidence="1">Phosphoribulokinase/uridine kinase domain-containing protein</fullName>
    </recommendedName>
</protein>
<evidence type="ECO:0000313" key="3">
    <source>
        <dbReference type="Proteomes" id="UP000050417"/>
    </source>
</evidence>
<dbReference type="SUPFAM" id="SSF52540">
    <property type="entry name" value="P-loop containing nucleoside triphosphate hydrolases"/>
    <property type="match status" value="1"/>
</dbReference>
<dbReference type="STRING" id="1134406.ADN00_02945"/>
<dbReference type="Proteomes" id="UP000050417">
    <property type="component" value="Unassembled WGS sequence"/>
</dbReference>
<comment type="caution">
    <text evidence="2">The sequence shown here is derived from an EMBL/GenBank/DDBJ whole genome shotgun (WGS) entry which is preliminary data.</text>
</comment>
<reference evidence="2 3" key="1">
    <citation type="submission" date="2015-07" db="EMBL/GenBank/DDBJ databases">
        <title>Genome sequence of Ornatilinea apprima DSM 23815.</title>
        <authorList>
            <person name="Hemp J."/>
            <person name="Ward L.M."/>
            <person name="Pace L.A."/>
            <person name="Fischer W.W."/>
        </authorList>
    </citation>
    <scope>NUCLEOTIDE SEQUENCE [LARGE SCALE GENOMIC DNA]</scope>
    <source>
        <strain evidence="2 3">P3M-1</strain>
    </source>
</reference>
<sequence length="219" mass="24559">MRREDLLEELAQYLLRHRLDHPLRVGIDGIDTAGKTSLADELKPLVEAAGRPVLRASIDGFHNPREVRYRQGAGSPEGYFADSFDLEAARGLLLNPLGPGGRRLVRTASYNVRQEREVQAPEVKVPANCVLLFDGIFLARPELAGAFDLRVFVHIDFETCLARAELRDRAHLGDAVRQRYLQRYIPAQQAYLAGCHPRETANVVIINDDLANPSLEIRE</sequence>
<dbReference type="Gene3D" id="3.40.50.300">
    <property type="entry name" value="P-loop containing nucleotide triphosphate hydrolases"/>
    <property type="match status" value="1"/>
</dbReference>
<keyword evidence="3" id="KW-1185">Reference proteome</keyword>
<dbReference type="InterPro" id="IPR006083">
    <property type="entry name" value="PRK/URK"/>
</dbReference>
<dbReference type="OrthoDB" id="1420794at2"/>
<dbReference type="GO" id="GO:0016301">
    <property type="term" value="F:kinase activity"/>
    <property type="evidence" value="ECO:0007669"/>
    <property type="project" value="InterPro"/>
</dbReference>
<evidence type="ECO:0000259" key="1">
    <source>
        <dbReference type="Pfam" id="PF00485"/>
    </source>
</evidence>
<dbReference type="InterPro" id="IPR027417">
    <property type="entry name" value="P-loop_NTPase"/>
</dbReference>
<gene>
    <name evidence="2" type="ORF">ADN00_02945</name>
</gene>
<accession>A0A0P6XVQ8</accession>
<feature type="domain" description="Phosphoribulokinase/uridine kinase" evidence="1">
    <location>
        <begin position="26"/>
        <end position="197"/>
    </location>
</feature>
<dbReference type="GO" id="GO:0005524">
    <property type="term" value="F:ATP binding"/>
    <property type="evidence" value="ECO:0007669"/>
    <property type="project" value="InterPro"/>
</dbReference>